<evidence type="ECO:0000313" key="1">
    <source>
        <dbReference type="EMBL" id="LAA88689.1"/>
    </source>
</evidence>
<name>A0A2D4IWT5_MICLE</name>
<proteinExistence type="predicted"/>
<reference evidence="1" key="1">
    <citation type="submission" date="2017-07" db="EMBL/GenBank/DDBJ databases">
        <authorList>
            <person name="Mikheyev A."/>
            <person name="Grau M."/>
        </authorList>
    </citation>
    <scope>NUCLEOTIDE SEQUENCE</scope>
    <source>
        <tissue evidence="1">Venom_gland</tissue>
    </source>
</reference>
<dbReference type="EMBL" id="IACK01135434">
    <property type="protein sequence ID" value="LAA88689.1"/>
    <property type="molecule type" value="Transcribed_RNA"/>
</dbReference>
<protein>
    <submittedName>
        <fullName evidence="1">Uncharacterized protein</fullName>
    </submittedName>
</protein>
<dbReference type="AlphaFoldDB" id="A0A2D4IWT5"/>
<organism evidence="1">
    <name type="scientific">Micrurus lemniscatus lemniscatus</name>
    <dbReference type="NCBI Taxonomy" id="129467"/>
    <lineage>
        <taxon>Eukaryota</taxon>
        <taxon>Metazoa</taxon>
        <taxon>Chordata</taxon>
        <taxon>Craniata</taxon>
        <taxon>Vertebrata</taxon>
        <taxon>Euteleostomi</taxon>
        <taxon>Lepidosauria</taxon>
        <taxon>Squamata</taxon>
        <taxon>Bifurcata</taxon>
        <taxon>Unidentata</taxon>
        <taxon>Episquamata</taxon>
        <taxon>Toxicofera</taxon>
        <taxon>Serpentes</taxon>
        <taxon>Colubroidea</taxon>
        <taxon>Elapidae</taxon>
        <taxon>Elapinae</taxon>
        <taxon>Micrurus</taxon>
    </lineage>
</organism>
<sequence>MTSTEEKNLPDYSTIIVSRQSWCTNTSIFAASLRGEGSKSSDLQRVKLNIKAEALLAIPQLSNTQENLSKHVEFIMRLRTLLVNRTMASQSKGLLSILTHGVQLDCCDKSRI</sequence>
<reference evidence="1" key="2">
    <citation type="submission" date="2017-11" db="EMBL/GenBank/DDBJ databases">
        <title>Coralsnake Venomics: Analyses of Venom Gland Transcriptomes and Proteomes of Six Brazilian Taxa.</title>
        <authorList>
            <person name="Aird S.D."/>
            <person name="Jorge da Silva N."/>
            <person name="Qiu L."/>
            <person name="Villar-Briones A."/>
            <person name="Aparecida-Saddi V."/>
            <person name="Campos-Telles M.P."/>
            <person name="Grau M."/>
            <person name="Mikheyev A.S."/>
        </authorList>
    </citation>
    <scope>NUCLEOTIDE SEQUENCE</scope>
    <source>
        <tissue evidence="1">Venom_gland</tissue>
    </source>
</reference>
<accession>A0A2D4IWT5</accession>